<accession>A0A645H7U6</accession>
<organism evidence="1">
    <name type="scientific">bioreactor metagenome</name>
    <dbReference type="NCBI Taxonomy" id="1076179"/>
    <lineage>
        <taxon>unclassified sequences</taxon>
        <taxon>metagenomes</taxon>
        <taxon>ecological metagenomes</taxon>
    </lineage>
</organism>
<gene>
    <name evidence="1" type="ORF">SDC9_181935</name>
</gene>
<sequence>MMGIIIMLTARTGYLAYGHSHIILVLLRQERISLPKRVQRIYEIDQPDIPSEIFDRTADCLAGDGLPETSNMYYPRGTYPRSYEGVLVLLQDISGYNVRPVHLIGVAIGYPL</sequence>
<name>A0A645H7U6_9ZZZZ</name>
<proteinExistence type="predicted"/>
<dbReference type="EMBL" id="VSSQ01087486">
    <property type="protein sequence ID" value="MPN34442.1"/>
    <property type="molecule type" value="Genomic_DNA"/>
</dbReference>
<dbReference type="AlphaFoldDB" id="A0A645H7U6"/>
<reference evidence="1" key="1">
    <citation type="submission" date="2019-08" db="EMBL/GenBank/DDBJ databases">
        <authorList>
            <person name="Kucharzyk K."/>
            <person name="Murdoch R.W."/>
            <person name="Higgins S."/>
            <person name="Loffler F."/>
        </authorList>
    </citation>
    <scope>NUCLEOTIDE SEQUENCE</scope>
</reference>
<comment type="caution">
    <text evidence="1">The sequence shown here is derived from an EMBL/GenBank/DDBJ whole genome shotgun (WGS) entry which is preliminary data.</text>
</comment>
<evidence type="ECO:0000313" key="1">
    <source>
        <dbReference type="EMBL" id="MPN34442.1"/>
    </source>
</evidence>
<protein>
    <submittedName>
        <fullName evidence="1">Uncharacterized protein</fullName>
    </submittedName>
</protein>